<dbReference type="GO" id="GO:0009506">
    <property type="term" value="C:plasmodesma"/>
    <property type="evidence" value="ECO:0007669"/>
    <property type="project" value="UniProtKB-ARBA"/>
</dbReference>
<organism evidence="4 5">
    <name type="scientific">Digitaria exilis</name>
    <dbReference type="NCBI Taxonomy" id="1010633"/>
    <lineage>
        <taxon>Eukaryota</taxon>
        <taxon>Viridiplantae</taxon>
        <taxon>Streptophyta</taxon>
        <taxon>Embryophyta</taxon>
        <taxon>Tracheophyta</taxon>
        <taxon>Spermatophyta</taxon>
        <taxon>Magnoliopsida</taxon>
        <taxon>Liliopsida</taxon>
        <taxon>Poales</taxon>
        <taxon>Poaceae</taxon>
        <taxon>PACMAD clade</taxon>
        <taxon>Panicoideae</taxon>
        <taxon>Panicodae</taxon>
        <taxon>Paniceae</taxon>
        <taxon>Anthephorinae</taxon>
        <taxon>Digitaria</taxon>
    </lineage>
</organism>
<gene>
    <name evidence="4" type="ORF">HU200_026768</name>
</gene>
<evidence type="ECO:0000256" key="1">
    <source>
        <dbReference type="ARBA" id="ARBA00022729"/>
    </source>
</evidence>
<dbReference type="PANTHER" id="PTHR31044:SF30">
    <property type="entry name" value="OS05G0512600 PROTEIN"/>
    <property type="match status" value="1"/>
</dbReference>
<feature type="compositionally biased region" description="Pro residues" evidence="2">
    <location>
        <begin position="1"/>
        <end position="12"/>
    </location>
</feature>
<feature type="compositionally biased region" description="Low complexity" evidence="2">
    <location>
        <begin position="13"/>
        <end position="23"/>
    </location>
</feature>
<protein>
    <recommendedName>
        <fullName evidence="3">X8 domain-containing protein</fullName>
    </recommendedName>
</protein>
<dbReference type="PANTHER" id="PTHR31044">
    <property type="entry name" value="BETA-1,3 GLUCANASE"/>
    <property type="match status" value="1"/>
</dbReference>
<evidence type="ECO:0000313" key="5">
    <source>
        <dbReference type="Proteomes" id="UP000636709"/>
    </source>
</evidence>
<dbReference type="AlphaFoldDB" id="A0A835BX86"/>
<reference evidence="4" key="1">
    <citation type="submission" date="2020-07" db="EMBL/GenBank/DDBJ databases">
        <title>Genome sequence and genetic diversity analysis of an under-domesticated orphan crop, white fonio (Digitaria exilis).</title>
        <authorList>
            <person name="Bennetzen J.L."/>
            <person name="Chen S."/>
            <person name="Ma X."/>
            <person name="Wang X."/>
            <person name="Yssel A.E.J."/>
            <person name="Chaluvadi S.R."/>
            <person name="Johnson M."/>
            <person name="Gangashetty P."/>
            <person name="Hamidou F."/>
            <person name="Sanogo M.D."/>
            <person name="Zwaenepoel A."/>
            <person name="Wallace J."/>
            <person name="Van De Peer Y."/>
            <person name="Van Deynze A."/>
        </authorList>
    </citation>
    <scope>NUCLEOTIDE SEQUENCE</scope>
    <source>
        <tissue evidence="4">Leaves</tissue>
    </source>
</reference>
<keyword evidence="1" id="KW-0732">Signal</keyword>
<comment type="caution">
    <text evidence="4">The sequence shown here is derived from an EMBL/GenBank/DDBJ whole genome shotgun (WGS) entry which is preliminary data.</text>
</comment>
<evidence type="ECO:0000259" key="3">
    <source>
        <dbReference type="SMART" id="SM00768"/>
    </source>
</evidence>
<evidence type="ECO:0000313" key="4">
    <source>
        <dbReference type="EMBL" id="KAF8715816.1"/>
    </source>
</evidence>
<dbReference type="InterPro" id="IPR012946">
    <property type="entry name" value="X8"/>
</dbReference>
<dbReference type="Pfam" id="PF07983">
    <property type="entry name" value="X8"/>
    <property type="match status" value="1"/>
</dbReference>
<dbReference type="InterPro" id="IPR044788">
    <property type="entry name" value="X8_dom_prot"/>
</dbReference>
<dbReference type="SMART" id="SM00768">
    <property type="entry name" value="X8"/>
    <property type="match status" value="1"/>
</dbReference>
<sequence length="242" mass="26069">MPVLPPAPPARPPLRAHAPPLWLTHAQRKRTDDDDSPRPPTHRPKSSRWRPDTPGLLPQRVPRHGHTVSLLVWRSQGGKREKKKIEPPLQCVVGAPSIKRGGRLGELDDTAHHSPQRGRCLQGLVQRARALAAMAVPLLLLLLLAMFTGSDASFCVCKPGIPDAMMQKAIDYACSKGADCAQTTQGGPCYGNGNKVAVCSYICNSYYQSRASMGATCDFQGVATLTNTDPSSGTCKFASGPR</sequence>
<proteinExistence type="predicted"/>
<keyword evidence="5" id="KW-1185">Reference proteome</keyword>
<dbReference type="Gene3D" id="1.20.58.1040">
    <property type="match status" value="1"/>
</dbReference>
<feature type="domain" description="X8" evidence="3">
    <location>
        <begin position="153"/>
        <end position="237"/>
    </location>
</feature>
<dbReference type="EMBL" id="JACEFO010001730">
    <property type="protein sequence ID" value="KAF8715816.1"/>
    <property type="molecule type" value="Genomic_DNA"/>
</dbReference>
<accession>A0A835BX86</accession>
<feature type="region of interest" description="Disordered" evidence="2">
    <location>
        <begin position="1"/>
        <end position="61"/>
    </location>
</feature>
<dbReference type="OrthoDB" id="1930814at2759"/>
<dbReference type="Proteomes" id="UP000636709">
    <property type="component" value="Unassembled WGS sequence"/>
</dbReference>
<evidence type="ECO:0000256" key="2">
    <source>
        <dbReference type="SAM" id="MobiDB-lite"/>
    </source>
</evidence>
<name>A0A835BX86_9POAL</name>